<dbReference type="EMBL" id="PYAU01000001">
    <property type="protein sequence ID" value="PSL38890.1"/>
    <property type="molecule type" value="Genomic_DNA"/>
</dbReference>
<dbReference type="InterPro" id="IPR050319">
    <property type="entry name" value="ABC_transp_ATP-bind"/>
</dbReference>
<dbReference type="OrthoDB" id="8481147at2"/>
<dbReference type="GO" id="GO:0055085">
    <property type="term" value="P:transmembrane transport"/>
    <property type="evidence" value="ECO:0007669"/>
    <property type="project" value="UniProtKB-ARBA"/>
</dbReference>
<dbReference type="Pfam" id="PF00005">
    <property type="entry name" value="ABC_tran"/>
    <property type="match status" value="1"/>
</dbReference>
<comment type="caution">
    <text evidence="6">The sequence shown here is derived from an EMBL/GenBank/DDBJ whole genome shotgun (WGS) entry which is preliminary data.</text>
</comment>
<dbReference type="GO" id="GO:0015833">
    <property type="term" value="P:peptide transport"/>
    <property type="evidence" value="ECO:0007669"/>
    <property type="project" value="InterPro"/>
</dbReference>
<reference evidence="6 8" key="1">
    <citation type="submission" date="2018-03" db="EMBL/GenBank/DDBJ databases">
        <title>Genomic Encyclopedia of Archaeal and Bacterial Type Strains, Phase II (KMG-II): from individual species to whole genera.</title>
        <authorList>
            <person name="Goeker M."/>
        </authorList>
    </citation>
    <scope>NUCLEOTIDE SEQUENCE [LARGE SCALE GENOMIC DNA]</scope>
    <source>
        <strain evidence="6 8">DSM 21548</strain>
    </source>
</reference>
<dbReference type="SMART" id="SM00382">
    <property type="entry name" value="AAA"/>
    <property type="match status" value="1"/>
</dbReference>
<keyword evidence="9" id="KW-1185">Reference proteome</keyword>
<dbReference type="GO" id="GO:0005524">
    <property type="term" value="F:ATP binding"/>
    <property type="evidence" value="ECO:0007669"/>
    <property type="project" value="UniProtKB-KW"/>
</dbReference>
<evidence type="ECO:0000313" key="7">
    <source>
        <dbReference type="EMBL" id="RUQ86642.1"/>
    </source>
</evidence>
<evidence type="ECO:0000256" key="1">
    <source>
        <dbReference type="ARBA" id="ARBA00005417"/>
    </source>
</evidence>
<comment type="similarity">
    <text evidence="1">Belongs to the ABC transporter superfamily.</text>
</comment>
<dbReference type="Pfam" id="PF08352">
    <property type="entry name" value="oligo_HPY"/>
    <property type="match status" value="1"/>
</dbReference>
<dbReference type="InterPro" id="IPR013563">
    <property type="entry name" value="Oligopep_ABC_C"/>
</dbReference>
<accession>A0A2P8GY48</accession>
<evidence type="ECO:0000256" key="3">
    <source>
        <dbReference type="ARBA" id="ARBA00022741"/>
    </source>
</evidence>
<dbReference type="InterPro" id="IPR027417">
    <property type="entry name" value="P-loop_NTPase"/>
</dbReference>
<name>A0A2P8GY48_9MICO</name>
<protein>
    <submittedName>
        <fullName evidence="7">ABC transporter ATP-binding protein</fullName>
    </submittedName>
    <submittedName>
        <fullName evidence="6">Peptide/nickel transport system ATP-binding protein</fullName>
    </submittedName>
</protein>
<evidence type="ECO:0000313" key="9">
    <source>
        <dbReference type="Proteomes" id="UP000268291"/>
    </source>
</evidence>
<gene>
    <name evidence="6" type="ORF">CLV49_2520</name>
    <name evidence="7" type="ORF">ELQ93_06620</name>
</gene>
<sequence>MTGPLVELREISREYRLPRENLFTRGSVTHALRPVSLTVEAGDALGVIGESGSGKSTLVRLLTALDAPTGGEVLFDGKVISGRPDTALTWLRREVGVVFQDPYASLDPRMTVGRIVAEPLVALGIDGDRRARVREMLGLLGLGTEFGDRYPHELSGGQRQRVAIARALVHRPRLLVGDEPLSALDVTVRASILDLIGTLKQDLGFTLVLVSHDIGVVARLCDRVVVMTEGEVVEQGDTSTVLAHPQHPYTRRLLASVPTID</sequence>
<dbReference type="InterPro" id="IPR003593">
    <property type="entry name" value="AAA+_ATPase"/>
</dbReference>
<dbReference type="CDD" id="cd03257">
    <property type="entry name" value="ABC_NikE_OppD_transporters"/>
    <property type="match status" value="1"/>
</dbReference>
<dbReference type="GO" id="GO:0016887">
    <property type="term" value="F:ATP hydrolysis activity"/>
    <property type="evidence" value="ECO:0007669"/>
    <property type="project" value="InterPro"/>
</dbReference>
<keyword evidence="3" id="KW-0547">Nucleotide-binding</keyword>
<dbReference type="Gene3D" id="3.40.50.300">
    <property type="entry name" value="P-loop containing nucleotide triphosphate hydrolases"/>
    <property type="match status" value="1"/>
</dbReference>
<feature type="domain" description="ABC transporter" evidence="5">
    <location>
        <begin position="17"/>
        <end position="254"/>
    </location>
</feature>
<evidence type="ECO:0000256" key="2">
    <source>
        <dbReference type="ARBA" id="ARBA00022448"/>
    </source>
</evidence>
<dbReference type="InterPro" id="IPR003439">
    <property type="entry name" value="ABC_transporter-like_ATP-bd"/>
</dbReference>
<dbReference type="EMBL" id="RZGY01000001">
    <property type="protein sequence ID" value="RUQ86642.1"/>
    <property type="molecule type" value="Genomic_DNA"/>
</dbReference>
<organism evidence="6 8">
    <name type="scientific">Labedella gwakjiensis</name>
    <dbReference type="NCBI Taxonomy" id="390269"/>
    <lineage>
        <taxon>Bacteria</taxon>
        <taxon>Bacillati</taxon>
        <taxon>Actinomycetota</taxon>
        <taxon>Actinomycetes</taxon>
        <taxon>Micrococcales</taxon>
        <taxon>Microbacteriaceae</taxon>
        <taxon>Labedella</taxon>
    </lineage>
</organism>
<dbReference type="PROSITE" id="PS50893">
    <property type="entry name" value="ABC_TRANSPORTER_2"/>
    <property type="match status" value="1"/>
</dbReference>
<proteinExistence type="inferred from homology"/>
<dbReference type="Proteomes" id="UP000241203">
    <property type="component" value="Unassembled WGS sequence"/>
</dbReference>
<dbReference type="Proteomes" id="UP000268291">
    <property type="component" value="Unassembled WGS sequence"/>
</dbReference>
<evidence type="ECO:0000313" key="6">
    <source>
        <dbReference type="EMBL" id="PSL38890.1"/>
    </source>
</evidence>
<keyword evidence="4 6" id="KW-0067">ATP-binding</keyword>
<dbReference type="PROSITE" id="PS00211">
    <property type="entry name" value="ABC_TRANSPORTER_1"/>
    <property type="match status" value="1"/>
</dbReference>
<evidence type="ECO:0000313" key="8">
    <source>
        <dbReference type="Proteomes" id="UP000241203"/>
    </source>
</evidence>
<dbReference type="InterPro" id="IPR017871">
    <property type="entry name" value="ABC_transporter-like_CS"/>
</dbReference>
<reference evidence="7 9" key="2">
    <citation type="submission" date="2018-12" db="EMBL/GenBank/DDBJ databases">
        <authorList>
            <person name="hu s."/>
            <person name="Xu Y."/>
            <person name="Xu B."/>
            <person name="Li F."/>
        </authorList>
    </citation>
    <scope>NUCLEOTIDE SEQUENCE [LARGE SCALE GENOMIC DNA]</scope>
    <source>
        <strain evidence="7 9">KSW2-17</strain>
    </source>
</reference>
<dbReference type="SUPFAM" id="SSF52540">
    <property type="entry name" value="P-loop containing nucleoside triphosphate hydrolases"/>
    <property type="match status" value="1"/>
</dbReference>
<dbReference type="AlphaFoldDB" id="A0A2P8GY48"/>
<dbReference type="PANTHER" id="PTHR43776:SF7">
    <property type="entry name" value="D,D-DIPEPTIDE TRANSPORT ATP-BINDING PROTEIN DDPF-RELATED"/>
    <property type="match status" value="1"/>
</dbReference>
<evidence type="ECO:0000256" key="4">
    <source>
        <dbReference type="ARBA" id="ARBA00022840"/>
    </source>
</evidence>
<keyword evidence="2" id="KW-0813">Transport</keyword>
<dbReference type="RefSeq" id="WP_106563835.1">
    <property type="nucleotide sequence ID" value="NZ_PYAU01000001.1"/>
</dbReference>
<dbReference type="PANTHER" id="PTHR43776">
    <property type="entry name" value="TRANSPORT ATP-BINDING PROTEIN"/>
    <property type="match status" value="1"/>
</dbReference>
<evidence type="ECO:0000259" key="5">
    <source>
        <dbReference type="PROSITE" id="PS50893"/>
    </source>
</evidence>